<evidence type="ECO:0000256" key="7">
    <source>
        <dbReference type="SAM" id="Phobius"/>
    </source>
</evidence>
<dbReference type="OrthoDB" id="21147at10239"/>
<dbReference type="RefSeq" id="YP_009362114.1">
    <property type="nucleotide sequence ID" value="NC_034530.1"/>
</dbReference>
<evidence type="ECO:0000259" key="8">
    <source>
        <dbReference type="Pfam" id="PF00974"/>
    </source>
</evidence>
<evidence type="ECO:0000256" key="3">
    <source>
        <dbReference type="ARBA" id="ARBA00022729"/>
    </source>
</evidence>
<keyword evidence="6" id="KW-0325">Glycoprotein</keyword>
<evidence type="ECO:0000313" key="10">
    <source>
        <dbReference type="Proteomes" id="UP000167719"/>
    </source>
</evidence>
<keyword evidence="3" id="KW-0732">Signal</keyword>
<evidence type="ECO:0000256" key="5">
    <source>
        <dbReference type="ARBA" id="ARBA00023136"/>
    </source>
</evidence>
<dbReference type="Pfam" id="PF00974">
    <property type="entry name" value="Rhabdo_glycop_FD"/>
    <property type="match status" value="1"/>
</dbReference>
<dbReference type="Proteomes" id="UP000167719">
    <property type="component" value="Genome"/>
</dbReference>
<evidence type="ECO:0000256" key="1">
    <source>
        <dbReference type="ARBA" id="ARBA00004479"/>
    </source>
</evidence>
<dbReference type="GeneID" id="37627471"/>
<dbReference type="KEGG" id="vg:37627471"/>
<dbReference type="Gene3D" id="2.30.29.130">
    <property type="match status" value="1"/>
</dbReference>
<evidence type="ECO:0000256" key="6">
    <source>
        <dbReference type="ARBA" id="ARBA00023180"/>
    </source>
</evidence>
<protein>
    <submittedName>
        <fullName evidence="9">Glycoprotein</fullName>
    </submittedName>
</protein>
<reference evidence="9 10" key="1">
    <citation type="journal article" date="2015" name="PLoS Pathog.">
        <title>Evolution of genome size and complexity in the rhabdoviridae.</title>
        <authorList>
            <person name="Walker P.J."/>
            <person name="Firth C."/>
            <person name="Widen S.G."/>
            <person name="Blasdell K.R."/>
            <person name="Guzman H."/>
            <person name="Wood T.G."/>
            <person name="Paradkar P.N."/>
            <person name="Holmes E.C."/>
            <person name="Tesh R.B."/>
            <person name="Vasilakis N."/>
        </authorList>
    </citation>
    <scope>NUCLEOTIDE SEQUENCE [LARGE SCALE GENOMIC DNA]</scope>
    <source>
        <strain evidence="9">BeAn40290</strain>
    </source>
</reference>
<comment type="subcellular location">
    <subcellularLocation>
        <location evidence="1">Membrane</location>
        <topology evidence="1">Single-pass type I membrane protein</topology>
    </subcellularLocation>
</comment>
<dbReference type="GO" id="GO:0019031">
    <property type="term" value="C:viral envelope"/>
    <property type="evidence" value="ECO:0007669"/>
    <property type="project" value="InterPro"/>
</dbReference>
<dbReference type="EMBL" id="KM205005">
    <property type="protein sequence ID" value="AJR28446.1"/>
    <property type="molecule type" value="Viral_cRNA"/>
</dbReference>
<accession>A0A0D3R1F2</accession>
<keyword evidence="5 7" id="KW-0472">Membrane</keyword>
<evidence type="ECO:0000256" key="4">
    <source>
        <dbReference type="ARBA" id="ARBA00022989"/>
    </source>
</evidence>
<keyword evidence="4 7" id="KW-1133">Transmembrane helix</keyword>
<keyword evidence="2 7" id="KW-0812">Transmembrane</keyword>
<proteinExistence type="predicted"/>
<dbReference type="GO" id="GO:0016020">
    <property type="term" value="C:membrane"/>
    <property type="evidence" value="ECO:0007669"/>
    <property type="project" value="UniProtKB-SubCell"/>
</dbReference>
<feature type="domain" description="Spike glycoprotein fusion" evidence="8">
    <location>
        <begin position="119"/>
        <end position="217"/>
    </location>
</feature>
<evidence type="ECO:0000313" key="9">
    <source>
        <dbReference type="EMBL" id="AJR28446.1"/>
    </source>
</evidence>
<organism evidence="9 10">
    <name type="scientific">Marco virus</name>
    <dbReference type="NCBI Taxonomy" id="1158190"/>
    <lineage>
        <taxon>Viruses</taxon>
        <taxon>Riboviria</taxon>
        <taxon>Orthornavirae</taxon>
        <taxon>Negarnaviricota</taxon>
        <taxon>Haploviricotina</taxon>
        <taxon>Monjiviricetes</taxon>
        <taxon>Mononegavirales</taxon>
        <taxon>Rhabdoviridae</taxon>
        <taxon>Alpharhabdovirinae</taxon>
        <taxon>Hapavirus</taxon>
        <taxon>Hapavirus marco</taxon>
    </lineage>
</organism>
<sequence length="575" mass="65472">MLKLKQLLTLVIMICGFGISRLLNNLIHRSPNVSYSHPPKKLSAMSLLLVFIILNLNLNSVSPASHEVLFPTMCESQWKDLSIRDINCEESSILESSDFAYANPIVSKIPRSPNFPKANGYLCSGQIWSIKCEETWYWSTSIVRTIDTQIISSVECLAAIKSYKEGTLIEPFFDEPNCAWNSINALERKHIIVHEHPVNIDPYEDLYLDPLFLGIGCQKSPCDTIHKDLIWITDEPNNLPCTTDMWMTDIYKVSQDKLLVKSEAMGIRSLKGSCIMKLCNHPGIRFSSGEWWGTYYNHPQQADKIPNCNPNEKISLSHRSTITEKLIVESDLSEYSCYQSLSKIYNKELISLLDFYYIVNKSSGEKMAKRLIQHKHDRRYKIQGRLCHYRFITPQSNPNIQKNPNGLLQIGIDHNSFPVKINVSSYFDVNDPTLNWTVVSMDGITYSPAGLKFPYHENILDLLETILDKPDNLALLNRPEKTIPRLEGGTNNLLKSSTHSNSTNLMTSTLNELSSLGSLISGWFDMTWVRTLIGLVIAFIIIIICFRVFKCFIPNFGHKTHTAISEHASRDNLFP</sequence>
<evidence type="ECO:0000256" key="2">
    <source>
        <dbReference type="ARBA" id="ARBA00022692"/>
    </source>
</evidence>
<dbReference type="InterPro" id="IPR001903">
    <property type="entry name" value="Rhabdo_glycop_FD"/>
</dbReference>
<keyword evidence="10" id="KW-1185">Reference proteome</keyword>
<dbReference type="SUPFAM" id="SSF161008">
    <property type="entry name" value="Viral glycoprotein ectodomain-like"/>
    <property type="match status" value="1"/>
</dbReference>
<name>A0A0D3R1F2_9RHAB</name>
<feature type="transmembrane region" description="Helical" evidence="7">
    <location>
        <begin position="528"/>
        <end position="549"/>
    </location>
</feature>